<keyword evidence="2" id="KW-1185">Reference proteome</keyword>
<reference evidence="1 2" key="1">
    <citation type="submission" date="2019-10" db="EMBL/GenBank/DDBJ databases">
        <title>New genus of Silvanigrellaceae.</title>
        <authorList>
            <person name="Pitt A."/>
            <person name="Hahn M.W."/>
        </authorList>
    </citation>
    <scope>NUCLEOTIDE SEQUENCE [LARGE SCALE GENOMIC DNA]</scope>
    <source>
        <strain evidence="1 2">33A1-SZDP</strain>
    </source>
</reference>
<dbReference type="RefSeq" id="WP_152213189.1">
    <property type="nucleotide sequence ID" value="NZ_WFLN01000007.1"/>
</dbReference>
<dbReference type="EMBL" id="WFLN01000007">
    <property type="protein sequence ID" value="KAB8029846.1"/>
    <property type="molecule type" value="Genomic_DNA"/>
</dbReference>
<evidence type="ECO:0000313" key="1">
    <source>
        <dbReference type="EMBL" id="KAB8029846.1"/>
    </source>
</evidence>
<gene>
    <name evidence="1" type="ORF">GCL57_09925</name>
</gene>
<organism evidence="1 2">
    <name type="scientific">Fluviispira multicolorata</name>
    <dbReference type="NCBI Taxonomy" id="2654512"/>
    <lineage>
        <taxon>Bacteria</taxon>
        <taxon>Pseudomonadati</taxon>
        <taxon>Bdellovibrionota</taxon>
        <taxon>Oligoflexia</taxon>
        <taxon>Silvanigrellales</taxon>
        <taxon>Silvanigrellaceae</taxon>
        <taxon>Fluviispira</taxon>
    </lineage>
</organism>
<name>A0A833JBT5_9BACT</name>
<protein>
    <submittedName>
        <fullName evidence="1">Uncharacterized protein</fullName>
    </submittedName>
</protein>
<evidence type="ECO:0000313" key="2">
    <source>
        <dbReference type="Proteomes" id="UP000442694"/>
    </source>
</evidence>
<accession>A0A833JBT5</accession>
<dbReference type="AlphaFoldDB" id="A0A833JBT5"/>
<comment type="caution">
    <text evidence="1">The sequence shown here is derived from an EMBL/GenBank/DDBJ whole genome shotgun (WGS) entry which is preliminary data.</text>
</comment>
<sequence>MPALEDLNKRKQELETTLQSLHELIKCRNAVLYSVEKLSFDRVISHKRTLLNLGSKGGKQNFMAISSRAIEVDAKMNRRCLFHLRSKERHLEELLSEVSKNILEYDSAREEQNNISSDPPASA</sequence>
<dbReference type="Proteomes" id="UP000442694">
    <property type="component" value="Unassembled WGS sequence"/>
</dbReference>
<proteinExistence type="predicted"/>